<dbReference type="RefSeq" id="WP_262582017.1">
    <property type="nucleotide sequence ID" value="NZ_JAOQJV010000016.1"/>
</dbReference>
<protein>
    <submittedName>
        <fullName evidence="1">Uncharacterized protein</fullName>
    </submittedName>
</protein>
<proteinExistence type="predicted"/>
<evidence type="ECO:0000313" key="1">
    <source>
        <dbReference type="EMBL" id="MCU6700671.1"/>
    </source>
</evidence>
<reference evidence="1 2" key="1">
    <citation type="journal article" date="2021" name="ISME Commun">
        <title>Automated analysis of genomic sequences facilitates high-throughput and comprehensive description of bacteria.</title>
        <authorList>
            <person name="Hitch T.C.A."/>
        </authorList>
    </citation>
    <scope>NUCLEOTIDE SEQUENCE [LARGE SCALE GENOMIC DNA]</scope>
    <source>
        <strain evidence="1 2">Sanger_02</strain>
    </source>
</reference>
<dbReference type="Proteomes" id="UP001207605">
    <property type="component" value="Unassembled WGS sequence"/>
</dbReference>
<gene>
    <name evidence="1" type="ORF">OCV65_10570</name>
</gene>
<comment type="caution">
    <text evidence="1">The sequence shown here is derived from an EMBL/GenBank/DDBJ whole genome shotgun (WGS) entry which is preliminary data.</text>
</comment>
<name>A0ABT2S7V3_9FIRM</name>
<sequence length="142" mass="16719">MRSYNIRLPREIEVDIFNLPKDFEEKVKQAFREYTDGTAKDYRDCDRLGFVDCCVRHINGGKYSYDVVDEKVKSFISSQWEEYGQLDNKDDVYSVDFMADCYAEGVRNAVLCSHFGSDDHHIYDQIQRVLVQVITIVMNYEE</sequence>
<accession>A0ABT2S7V3</accession>
<evidence type="ECO:0000313" key="2">
    <source>
        <dbReference type="Proteomes" id="UP001207605"/>
    </source>
</evidence>
<dbReference type="EMBL" id="JAOQJV010000016">
    <property type="protein sequence ID" value="MCU6700671.1"/>
    <property type="molecule type" value="Genomic_DNA"/>
</dbReference>
<keyword evidence="2" id="KW-1185">Reference proteome</keyword>
<organism evidence="1 2">
    <name type="scientific">Dorea ammoniilytica</name>
    <dbReference type="NCBI Taxonomy" id="2981788"/>
    <lineage>
        <taxon>Bacteria</taxon>
        <taxon>Bacillati</taxon>
        <taxon>Bacillota</taxon>
        <taxon>Clostridia</taxon>
        <taxon>Lachnospirales</taxon>
        <taxon>Lachnospiraceae</taxon>
        <taxon>Dorea</taxon>
    </lineage>
</organism>